<dbReference type="GeneID" id="19210241"/>
<name>A0A5M3MWL2_CONPW</name>
<accession>A0A5M3MWL2</accession>
<dbReference type="RefSeq" id="XP_007766583.1">
    <property type="nucleotide sequence ID" value="XM_007768393.1"/>
</dbReference>
<dbReference type="Proteomes" id="UP000053558">
    <property type="component" value="Unassembled WGS sequence"/>
</dbReference>
<keyword evidence="2" id="KW-1185">Reference proteome</keyword>
<evidence type="ECO:0008006" key="3">
    <source>
        <dbReference type="Google" id="ProtNLM"/>
    </source>
</evidence>
<organism evidence="1 2">
    <name type="scientific">Coniophora puteana (strain RWD-64-598)</name>
    <name type="common">Brown rot fungus</name>
    <dbReference type="NCBI Taxonomy" id="741705"/>
    <lineage>
        <taxon>Eukaryota</taxon>
        <taxon>Fungi</taxon>
        <taxon>Dikarya</taxon>
        <taxon>Basidiomycota</taxon>
        <taxon>Agaricomycotina</taxon>
        <taxon>Agaricomycetes</taxon>
        <taxon>Agaricomycetidae</taxon>
        <taxon>Boletales</taxon>
        <taxon>Coniophorineae</taxon>
        <taxon>Coniophoraceae</taxon>
        <taxon>Coniophora</taxon>
    </lineage>
</organism>
<proteinExistence type="predicted"/>
<sequence>MSAPEPRRCGILMGFFSKLMDPNEDPMITLQCIGGLSEEILKNRKALGQNTHLSSFALLCINAGVVPTMMDVSKHDWSGRRVPIERYSAQYWAMQCLCGLMLSGNSAERQHVLKEMLKEDIVDLCLQYMRHRLCIMHYLATNTLRTLADESLGLQISSDVAAEIIETICDHGLQGPETLIKQMLDPATSWQNTMFLRNPNVTTICITIFR</sequence>
<dbReference type="AlphaFoldDB" id="A0A5M3MWL2"/>
<comment type="caution">
    <text evidence="1">The sequence shown here is derived from an EMBL/GenBank/DDBJ whole genome shotgun (WGS) entry which is preliminary data.</text>
</comment>
<reference evidence="2" key="1">
    <citation type="journal article" date="2012" name="Science">
        <title>The Paleozoic origin of enzymatic lignin decomposition reconstructed from 31 fungal genomes.</title>
        <authorList>
            <person name="Floudas D."/>
            <person name="Binder M."/>
            <person name="Riley R."/>
            <person name="Barry K."/>
            <person name="Blanchette R.A."/>
            <person name="Henrissat B."/>
            <person name="Martinez A.T."/>
            <person name="Otillar R."/>
            <person name="Spatafora J.W."/>
            <person name="Yadav J.S."/>
            <person name="Aerts A."/>
            <person name="Benoit I."/>
            <person name="Boyd A."/>
            <person name="Carlson A."/>
            <person name="Copeland A."/>
            <person name="Coutinho P.M."/>
            <person name="de Vries R.P."/>
            <person name="Ferreira P."/>
            <person name="Findley K."/>
            <person name="Foster B."/>
            <person name="Gaskell J."/>
            <person name="Glotzer D."/>
            <person name="Gorecki P."/>
            <person name="Heitman J."/>
            <person name="Hesse C."/>
            <person name="Hori C."/>
            <person name="Igarashi K."/>
            <person name="Jurgens J.A."/>
            <person name="Kallen N."/>
            <person name="Kersten P."/>
            <person name="Kohler A."/>
            <person name="Kuees U."/>
            <person name="Kumar T.K.A."/>
            <person name="Kuo A."/>
            <person name="LaButti K."/>
            <person name="Larrondo L.F."/>
            <person name="Lindquist E."/>
            <person name="Ling A."/>
            <person name="Lombard V."/>
            <person name="Lucas S."/>
            <person name="Lundell T."/>
            <person name="Martin R."/>
            <person name="McLaughlin D.J."/>
            <person name="Morgenstern I."/>
            <person name="Morin E."/>
            <person name="Murat C."/>
            <person name="Nagy L.G."/>
            <person name="Nolan M."/>
            <person name="Ohm R.A."/>
            <person name="Patyshakuliyeva A."/>
            <person name="Rokas A."/>
            <person name="Ruiz-Duenas F.J."/>
            <person name="Sabat G."/>
            <person name="Salamov A."/>
            <person name="Samejima M."/>
            <person name="Schmutz J."/>
            <person name="Slot J.C."/>
            <person name="St John F."/>
            <person name="Stenlid J."/>
            <person name="Sun H."/>
            <person name="Sun S."/>
            <person name="Syed K."/>
            <person name="Tsang A."/>
            <person name="Wiebenga A."/>
            <person name="Young D."/>
            <person name="Pisabarro A."/>
            <person name="Eastwood D.C."/>
            <person name="Martin F."/>
            <person name="Cullen D."/>
            <person name="Grigoriev I.V."/>
            <person name="Hibbett D.S."/>
        </authorList>
    </citation>
    <scope>NUCLEOTIDE SEQUENCE [LARGE SCALE GENOMIC DNA]</scope>
    <source>
        <strain evidence="2">RWD-64-598 SS2</strain>
    </source>
</reference>
<evidence type="ECO:0000313" key="2">
    <source>
        <dbReference type="Proteomes" id="UP000053558"/>
    </source>
</evidence>
<gene>
    <name evidence="1" type="ORF">CONPUDRAFT_81429</name>
</gene>
<dbReference type="EMBL" id="JH711576">
    <property type="protein sequence ID" value="EIW83538.1"/>
    <property type="molecule type" value="Genomic_DNA"/>
</dbReference>
<dbReference type="KEGG" id="cput:CONPUDRAFT_81429"/>
<evidence type="ECO:0000313" key="1">
    <source>
        <dbReference type="EMBL" id="EIW83538.1"/>
    </source>
</evidence>
<protein>
    <recommendedName>
        <fullName evidence="3">ARM repeat-containing protein</fullName>
    </recommendedName>
</protein>